<dbReference type="GO" id="GO:0030619">
    <property type="term" value="F:U1 snRNA binding"/>
    <property type="evidence" value="ECO:0007669"/>
    <property type="project" value="TreeGrafter"/>
</dbReference>
<dbReference type="GO" id="GO:0003729">
    <property type="term" value="F:mRNA binding"/>
    <property type="evidence" value="ECO:0007669"/>
    <property type="project" value="TreeGrafter"/>
</dbReference>
<keyword evidence="9" id="KW-1185">Reference proteome</keyword>
<dbReference type="InterPro" id="IPR000504">
    <property type="entry name" value="RRM_dom"/>
</dbReference>
<dbReference type="GO" id="GO:0071011">
    <property type="term" value="C:precatalytic spliceosome"/>
    <property type="evidence" value="ECO:0007669"/>
    <property type="project" value="TreeGrafter"/>
</dbReference>
<keyword evidence="2 5" id="KW-0694">RNA-binding</keyword>
<keyword evidence="4 8" id="KW-0687">Ribonucleoprotein</keyword>
<feature type="compositionally biased region" description="Basic and acidic residues" evidence="6">
    <location>
        <begin position="62"/>
        <end position="77"/>
    </location>
</feature>
<evidence type="ECO:0000313" key="8">
    <source>
        <dbReference type="EMBL" id="KOS18710.1"/>
    </source>
</evidence>
<dbReference type="InterPro" id="IPR012677">
    <property type="entry name" value="Nucleotide-bd_a/b_plait_sf"/>
</dbReference>
<sequence>MTDKLPPNLLALFAARPPLRWVEPADYSSDKRKTAPIGGIAAFLPELQKYKETDQYAPTESWLERRDRKQREKKEDAQTMAVTAPKKFKPDEDPNIRGDAFKTLIVARLSYDADERDLEREFGRYGPIERIRIIVDTHAHEKPKKKKKSHKGYAFVVFEREKDMRGGGLGGRGYTRAMPSRPGGPGGFGGGPGGGGPGGGFRGGFKGFEGGGRGGRGGFRGGYGGRGGGFRGGDNFGPRGGDRGGPPNGAPSGPGFDKRSGAVGGDRSFSSGGYESRGGRSYEDRPGSYRDGGRYGDRDRDRDRDSDRRDRDRDGGRRTGSNMEPIGRREGGYRDRDYDRPRDDDNRKRGYDGGGYEDPRKLRRY</sequence>
<dbReference type="SMART" id="SM00360">
    <property type="entry name" value="RRM"/>
    <property type="match status" value="1"/>
</dbReference>
<dbReference type="InterPro" id="IPR051183">
    <property type="entry name" value="U1_U11-U12_snRNP_70-35kDa"/>
</dbReference>
<evidence type="ECO:0000256" key="3">
    <source>
        <dbReference type="ARBA" id="ARBA00023242"/>
    </source>
</evidence>
<dbReference type="Gene3D" id="3.30.70.330">
    <property type="match status" value="1"/>
</dbReference>
<dbReference type="Pfam" id="PF12220">
    <property type="entry name" value="U1snRNP70_N"/>
    <property type="match status" value="1"/>
</dbReference>
<dbReference type="GO" id="GO:0000398">
    <property type="term" value="P:mRNA splicing, via spliceosome"/>
    <property type="evidence" value="ECO:0007669"/>
    <property type="project" value="TreeGrafter"/>
</dbReference>
<dbReference type="GO" id="GO:0071004">
    <property type="term" value="C:U2-type prespliceosome"/>
    <property type="evidence" value="ECO:0007669"/>
    <property type="project" value="TreeGrafter"/>
</dbReference>
<feature type="compositionally biased region" description="Gly residues" evidence="6">
    <location>
        <begin position="183"/>
        <end position="247"/>
    </location>
</feature>
<evidence type="ECO:0000313" key="9">
    <source>
        <dbReference type="Proteomes" id="UP000053831"/>
    </source>
</evidence>
<feature type="compositionally biased region" description="Basic and acidic residues" evidence="6">
    <location>
        <begin position="277"/>
        <end position="317"/>
    </location>
</feature>
<comment type="subcellular location">
    <subcellularLocation>
        <location evidence="1">Nucleus</location>
    </subcellularLocation>
</comment>
<evidence type="ECO:0000256" key="1">
    <source>
        <dbReference type="ARBA" id="ARBA00004123"/>
    </source>
</evidence>
<dbReference type="PROSITE" id="PS50102">
    <property type="entry name" value="RRM"/>
    <property type="match status" value="1"/>
</dbReference>
<dbReference type="OrthoDB" id="4207594at2759"/>
<comment type="caution">
    <text evidence="8">The sequence shown here is derived from an EMBL/GenBank/DDBJ whole genome shotgun (WGS) entry which is preliminary data.</text>
</comment>
<evidence type="ECO:0000256" key="5">
    <source>
        <dbReference type="PROSITE-ProRule" id="PRU00176"/>
    </source>
</evidence>
<evidence type="ECO:0000256" key="4">
    <source>
        <dbReference type="ARBA" id="ARBA00023274"/>
    </source>
</evidence>
<feature type="region of interest" description="Disordered" evidence="6">
    <location>
        <begin position="54"/>
        <end position="79"/>
    </location>
</feature>
<evidence type="ECO:0000256" key="2">
    <source>
        <dbReference type="ARBA" id="ARBA00022884"/>
    </source>
</evidence>
<dbReference type="GO" id="GO:0005685">
    <property type="term" value="C:U1 snRNP"/>
    <property type="evidence" value="ECO:0007669"/>
    <property type="project" value="TreeGrafter"/>
</dbReference>
<protein>
    <submittedName>
        <fullName evidence="8">U1 small nuclear ribonucleoprotein 70 kDa-like protein</fullName>
    </submittedName>
</protein>
<dbReference type="SUPFAM" id="SSF54928">
    <property type="entry name" value="RNA-binding domain, RBD"/>
    <property type="match status" value="1"/>
</dbReference>
<dbReference type="Pfam" id="PF00076">
    <property type="entry name" value="RRM_1"/>
    <property type="match status" value="1"/>
</dbReference>
<gene>
    <name evidence="8" type="ORF">ESCO_000193</name>
</gene>
<proteinExistence type="predicted"/>
<accession>A0A0M8N2N2</accession>
<dbReference type="InterPro" id="IPR022023">
    <property type="entry name" value="U1snRNP70_N"/>
</dbReference>
<reference evidence="8 9" key="1">
    <citation type="submission" date="2015-07" db="EMBL/GenBank/DDBJ databases">
        <title>The genome of the fungus Escovopsis weberi, a specialized disease agent of ant agriculture.</title>
        <authorList>
            <person name="de Man T.J."/>
            <person name="Stajich J.E."/>
            <person name="Kubicek C.P."/>
            <person name="Chenthamara K."/>
            <person name="Atanasova L."/>
            <person name="Druzhinina I.S."/>
            <person name="Birnbaum S."/>
            <person name="Barribeau S.M."/>
            <person name="Teiling C."/>
            <person name="Suen G."/>
            <person name="Currie C."/>
            <person name="Gerardo N.M."/>
        </authorList>
    </citation>
    <scope>NUCLEOTIDE SEQUENCE [LARGE SCALE GENOMIC DNA]</scope>
</reference>
<dbReference type="PANTHER" id="PTHR13952:SF5">
    <property type="entry name" value="U1 SMALL NUCLEAR RIBONUCLEOPROTEIN 70 KDA"/>
    <property type="match status" value="1"/>
</dbReference>
<dbReference type="PANTHER" id="PTHR13952">
    <property type="entry name" value="U1 SMALL NUCLEAR RIBONUCLEOPROTEIN 70 KD"/>
    <property type="match status" value="1"/>
</dbReference>
<dbReference type="InterPro" id="IPR035979">
    <property type="entry name" value="RBD_domain_sf"/>
</dbReference>
<organism evidence="8 9">
    <name type="scientific">Escovopsis weberi</name>
    <dbReference type="NCBI Taxonomy" id="150374"/>
    <lineage>
        <taxon>Eukaryota</taxon>
        <taxon>Fungi</taxon>
        <taxon>Dikarya</taxon>
        <taxon>Ascomycota</taxon>
        <taxon>Pezizomycotina</taxon>
        <taxon>Sordariomycetes</taxon>
        <taxon>Hypocreomycetidae</taxon>
        <taxon>Hypocreales</taxon>
        <taxon>Hypocreaceae</taxon>
        <taxon>Escovopsis</taxon>
    </lineage>
</organism>
<feature type="compositionally biased region" description="Basic and acidic residues" evidence="6">
    <location>
        <begin position="326"/>
        <end position="351"/>
    </location>
</feature>
<keyword evidence="3" id="KW-0539">Nucleus</keyword>
<dbReference type="STRING" id="150374.A0A0M8N2N2"/>
<dbReference type="AlphaFoldDB" id="A0A0M8N2N2"/>
<evidence type="ECO:0000256" key="6">
    <source>
        <dbReference type="SAM" id="MobiDB-lite"/>
    </source>
</evidence>
<dbReference type="Proteomes" id="UP000053831">
    <property type="component" value="Unassembled WGS sequence"/>
</dbReference>
<feature type="domain" description="RRM" evidence="7">
    <location>
        <begin position="102"/>
        <end position="163"/>
    </location>
</feature>
<feature type="region of interest" description="Disordered" evidence="6">
    <location>
        <begin position="167"/>
        <end position="365"/>
    </location>
</feature>
<name>A0A0M8N2N2_ESCWE</name>
<dbReference type="EMBL" id="LGSR01000020">
    <property type="protein sequence ID" value="KOS18710.1"/>
    <property type="molecule type" value="Genomic_DNA"/>
</dbReference>
<evidence type="ECO:0000259" key="7">
    <source>
        <dbReference type="PROSITE" id="PS50102"/>
    </source>
</evidence>